<dbReference type="InterPro" id="IPR004166">
    <property type="entry name" value="a-kinase_dom"/>
</dbReference>
<dbReference type="SMART" id="SM00811">
    <property type="entry name" value="Alpha_kinase"/>
    <property type="match status" value="1"/>
</dbReference>
<comment type="subcellular location">
    <subcellularLocation>
        <location evidence="1">Secreted</location>
    </subcellularLocation>
</comment>
<comment type="caution">
    <text evidence="9">The sequence shown here is derived from an EMBL/GenBank/DDBJ whole genome shotgun (WGS) entry which is preliminary data.</text>
</comment>
<protein>
    <recommendedName>
        <fullName evidence="11">Alpha-type protein kinase domain-containing protein</fullName>
    </recommendedName>
</protein>
<dbReference type="AlphaFoldDB" id="A0AAE0I7D5"/>
<sequence>MEREGKLSPTAAEAEHRLAMLRSQATRTHKLALARAPSVEGHFKNACSTDLLFVIDTTYSMEPYIQATRNQVTSIVQELSAAFLHKATLRVGVVGYKDHCDDPHIQCLDFTTSISEVVTFLGSLSARGGGDVPEDVLGALDTAIFASWTNQTRCIIHITDAPAHGRTLHDLDDYEDEYADPCSEPHQLCYIEVLEQIIGMGIDYTLLRINHSTDRMAYAFYEVYAASSPDCSLLASNKYYAKARAHNLPFSKAGFQGRESDSQGTRRNVKFSELELGVSYHALRKLVVQSVTSSVTNSATFNPWSLSPSHSTSSRTTARRVPASALSVELETAPPQWDTPGWLNEEIKFAAFSPKVLAHDRSMLEHLMDSSVNIRLQSTDPTVSKRDRPFSKGAMRLASYARSGVSRAELVIKTYVDEGKTLLHLVDDMCAQALCKAFALEFNAMLPEQYSLDFIVVTCLERVSETGAGVDGSQCMSLEPWIKGEYVKYNSNNGWVNEDNPDNPISQAAQAFSHFTFERSKGNFMVTDLQGVGRVLTDPALQTLDREYLPRCAGNLSIDGFYWFFSTHECNDVCKQLGLLSTRDMIANGRYRFREKWPTSREAANMIVCCSNKLCSRIVRMSRARTSDDFPGYRWCRKCWEDLQSTMEEVVCTAAGGHPLHQFTRSRFFYESQGQVLPRVCPQAQCRTSRRCLGLPYIYSQRPCLGRSKRLQVSR</sequence>
<dbReference type="InterPro" id="IPR056861">
    <property type="entry name" value="HMCN1-like_VWA"/>
</dbReference>
<keyword evidence="5" id="KW-0732">Signal</keyword>
<evidence type="ECO:0000256" key="5">
    <source>
        <dbReference type="ARBA" id="ARBA00022729"/>
    </source>
</evidence>
<evidence type="ECO:0000256" key="4">
    <source>
        <dbReference type="ARBA" id="ARBA00022679"/>
    </source>
</evidence>
<dbReference type="EMBL" id="JAUEPO010000006">
    <property type="protein sequence ID" value="KAK3319527.1"/>
    <property type="molecule type" value="Genomic_DNA"/>
</dbReference>
<name>A0AAE0I7D5_9PEZI</name>
<evidence type="ECO:0000256" key="3">
    <source>
        <dbReference type="ARBA" id="ARBA00022527"/>
    </source>
</evidence>
<feature type="domain" description="VWFA" evidence="7">
    <location>
        <begin position="50"/>
        <end position="243"/>
    </location>
</feature>
<dbReference type="Gene3D" id="3.20.200.10">
    <property type="entry name" value="MHCK/EF2 kinase"/>
    <property type="match status" value="1"/>
</dbReference>
<dbReference type="Gene3D" id="3.40.50.410">
    <property type="entry name" value="von Willebrand factor, type A domain"/>
    <property type="match status" value="1"/>
</dbReference>
<proteinExistence type="predicted"/>
<dbReference type="Pfam" id="PF02816">
    <property type="entry name" value="Alpha_kinase"/>
    <property type="match status" value="1"/>
</dbReference>
<evidence type="ECO:0000259" key="7">
    <source>
        <dbReference type="PROSITE" id="PS50234"/>
    </source>
</evidence>
<dbReference type="PROSITE" id="PS51158">
    <property type="entry name" value="ALPHA_KINASE"/>
    <property type="match status" value="1"/>
</dbReference>
<dbReference type="Pfam" id="PF25106">
    <property type="entry name" value="VWA_4"/>
    <property type="match status" value="1"/>
</dbReference>
<evidence type="ECO:0000259" key="8">
    <source>
        <dbReference type="PROSITE" id="PS51158"/>
    </source>
</evidence>
<dbReference type="GO" id="GO:0005524">
    <property type="term" value="F:ATP binding"/>
    <property type="evidence" value="ECO:0007669"/>
    <property type="project" value="InterPro"/>
</dbReference>
<dbReference type="InterPro" id="IPR036465">
    <property type="entry name" value="vWFA_dom_sf"/>
</dbReference>
<keyword evidence="3" id="KW-0723">Serine/threonine-protein kinase</keyword>
<keyword evidence="4" id="KW-0808">Transferase</keyword>
<feature type="domain" description="Alpha-type protein kinase" evidence="8">
    <location>
        <begin position="355"/>
        <end position="582"/>
    </location>
</feature>
<dbReference type="PROSITE" id="PS50234">
    <property type="entry name" value="VWFA"/>
    <property type="match status" value="1"/>
</dbReference>
<reference evidence="9" key="2">
    <citation type="submission" date="2023-06" db="EMBL/GenBank/DDBJ databases">
        <authorList>
            <consortium name="Lawrence Berkeley National Laboratory"/>
            <person name="Haridas S."/>
            <person name="Hensen N."/>
            <person name="Bonometti L."/>
            <person name="Westerberg I."/>
            <person name="Brannstrom I.O."/>
            <person name="Guillou S."/>
            <person name="Cros-Aarteil S."/>
            <person name="Calhoun S."/>
            <person name="Kuo A."/>
            <person name="Mondo S."/>
            <person name="Pangilinan J."/>
            <person name="Riley R."/>
            <person name="Labutti K."/>
            <person name="Andreopoulos B."/>
            <person name="Lipzen A."/>
            <person name="Chen C."/>
            <person name="Yanf M."/>
            <person name="Daum C."/>
            <person name="Ng V."/>
            <person name="Clum A."/>
            <person name="Steindorff A."/>
            <person name="Ohm R."/>
            <person name="Martin F."/>
            <person name="Silar P."/>
            <person name="Natvig D."/>
            <person name="Lalanne C."/>
            <person name="Gautier V."/>
            <person name="Ament-Velasquez S.L."/>
            <person name="Kruys A."/>
            <person name="Hutchinson M.I."/>
            <person name="Powell A.J."/>
            <person name="Barry K."/>
            <person name="Miller A.N."/>
            <person name="Grigoriev I.V."/>
            <person name="Debuchy R."/>
            <person name="Gladieux P."/>
            <person name="Thoren M.H."/>
            <person name="Johannesson H."/>
        </authorList>
    </citation>
    <scope>NUCLEOTIDE SEQUENCE</scope>
    <source>
        <strain evidence="9">SMH4131-1</strain>
    </source>
</reference>
<dbReference type="PANTHER" id="PTHR47763:SF4">
    <property type="entry name" value="ALPHA-PROTEIN KINASE VWKA"/>
    <property type="match status" value="1"/>
</dbReference>
<keyword evidence="2" id="KW-0964">Secreted</keyword>
<dbReference type="InterPro" id="IPR002035">
    <property type="entry name" value="VWF_A"/>
</dbReference>
<organism evidence="9 10">
    <name type="scientific">Cercophora scortea</name>
    <dbReference type="NCBI Taxonomy" id="314031"/>
    <lineage>
        <taxon>Eukaryota</taxon>
        <taxon>Fungi</taxon>
        <taxon>Dikarya</taxon>
        <taxon>Ascomycota</taxon>
        <taxon>Pezizomycotina</taxon>
        <taxon>Sordariomycetes</taxon>
        <taxon>Sordariomycetidae</taxon>
        <taxon>Sordariales</taxon>
        <taxon>Lasiosphaeriaceae</taxon>
        <taxon>Cercophora</taxon>
    </lineage>
</organism>
<dbReference type="InterPro" id="IPR052969">
    <property type="entry name" value="Thr-specific_kinase-like"/>
</dbReference>
<dbReference type="SUPFAM" id="SSF56112">
    <property type="entry name" value="Protein kinase-like (PK-like)"/>
    <property type="match status" value="1"/>
</dbReference>
<dbReference type="Gene3D" id="3.30.200.20">
    <property type="entry name" value="Phosphorylase Kinase, domain 1"/>
    <property type="match status" value="1"/>
</dbReference>
<evidence type="ECO:0000313" key="9">
    <source>
        <dbReference type="EMBL" id="KAK3319527.1"/>
    </source>
</evidence>
<accession>A0AAE0I7D5</accession>
<reference evidence="9" key="1">
    <citation type="journal article" date="2023" name="Mol. Phylogenet. Evol.">
        <title>Genome-scale phylogeny and comparative genomics of the fungal order Sordariales.</title>
        <authorList>
            <person name="Hensen N."/>
            <person name="Bonometti L."/>
            <person name="Westerberg I."/>
            <person name="Brannstrom I.O."/>
            <person name="Guillou S."/>
            <person name="Cros-Aarteil S."/>
            <person name="Calhoun S."/>
            <person name="Haridas S."/>
            <person name="Kuo A."/>
            <person name="Mondo S."/>
            <person name="Pangilinan J."/>
            <person name="Riley R."/>
            <person name="LaButti K."/>
            <person name="Andreopoulos B."/>
            <person name="Lipzen A."/>
            <person name="Chen C."/>
            <person name="Yan M."/>
            <person name="Daum C."/>
            <person name="Ng V."/>
            <person name="Clum A."/>
            <person name="Steindorff A."/>
            <person name="Ohm R.A."/>
            <person name="Martin F."/>
            <person name="Silar P."/>
            <person name="Natvig D.O."/>
            <person name="Lalanne C."/>
            <person name="Gautier V."/>
            <person name="Ament-Velasquez S.L."/>
            <person name="Kruys A."/>
            <person name="Hutchinson M.I."/>
            <person name="Powell A.J."/>
            <person name="Barry K."/>
            <person name="Miller A.N."/>
            <person name="Grigoriev I.V."/>
            <person name="Debuchy R."/>
            <person name="Gladieux P."/>
            <person name="Hiltunen Thoren M."/>
            <person name="Johannesson H."/>
        </authorList>
    </citation>
    <scope>NUCLEOTIDE SEQUENCE</scope>
    <source>
        <strain evidence="9">SMH4131-1</strain>
    </source>
</reference>
<dbReference type="CDD" id="cd00198">
    <property type="entry name" value="vWFA"/>
    <property type="match status" value="1"/>
</dbReference>
<dbReference type="PANTHER" id="PTHR47763">
    <property type="entry name" value="ALPHA-PROTEIN KINASE VWKA"/>
    <property type="match status" value="1"/>
</dbReference>
<dbReference type="InterPro" id="IPR011009">
    <property type="entry name" value="Kinase-like_dom_sf"/>
</dbReference>
<evidence type="ECO:0000313" key="10">
    <source>
        <dbReference type="Proteomes" id="UP001286456"/>
    </source>
</evidence>
<evidence type="ECO:0008006" key="11">
    <source>
        <dbReference type="Google" id="ProtNLM"/>
    </source>
</evidence>
<evidence type="ECO:0000256" key="1">
    <source>
        <dbReference type="ARBA" id="ARBA00004613"/>
    </source>
</evidence>
<keyword evidence="10" id="KW-1185">Reference proteome</keyword>
<gene>
    <name evidence="9" type="ORF">B0T19DRAFT_362365</name>
</gene>
<dbReference type="Proteomes" id="UP001286456">
    <property type="component" value="Unassembled WGS sequence"/>
</dbReference>
<dbReference type="GO" id="GO:0004674">
    <property type="term" value="F:protein serine/threonine kinase activity"/>
    <property type="evidence" value="ECO:0007669"/>
    <property type="project" value="UniProtKB-KW"/>
</dbReference>
<evidence type="ECO:0000256" key="6">
    <source>
        <dbReference type="ARBA" id="ARBA00022777"/>
    </source>
</evidence>
<dbReference type="SUPFAM" id="SSF53300">
    <property type="entry name" value="vWA-like"/>
    <property type="match status" value="1"/>
</dbReference>
<dbReference type="CDD" id="cd04515">
    <property type="entry name" value="Alpha_kinase"/>
    <property type="match status" value="1"/>
</dbReference>
<keyword evidence="6" id="KW-0418">Kinase</keyword>
<evidence type="ECO:0000256" key="2">
    <source>
        <dbReference type="ARBA" id="ARBA00022525"/>
    </source>
</evidence>